<dbReference type="Pfam" id="PF24047">
    <property type="entry name" value="Tudor_krimper_1st"/>
    <property type="match status" value="1"/>
</dbReference>
<accession>B4I6U3</accession>
<proteinExistence type="predicted"/>
<reference evidence="2 3" key="1">
    <citation type="journal article" date="2007" name="Nature">
        <title>Evolution of genes and genomes on the Drosophila phylogeny.</title>
        <authorList>
            <consortium name="Drosophila 12 Genomes Consortium"/>
            <person name="Clark A.G."/>
            <person name="Eisen M.B."/>
            <person name="Smith D.R."/>
            <person name="Bergman C.M."/>
            <person name="Oliver B."/>
            <person name="Markow T.A."/>
            <person name="Kaufman T.C."/>
            <person name="Kellis M."/>
            <person name="Gelbart W."/>
            <person name="Iyer V.N."/>
            <person name="Pollard D.A."/>
            <person name="Sackton T.B."/>
            <person name="Larracuente A.M."/>
            <person name="Singh N.D."/>
            <person name="Abad J.P."/>
            <person name="Abt D.N."/>
            <person name="Adryan B."/>
            <person name="Aguade M."/>
            <person name="Akashi H."/>
            <person name="Anderson W.W."/>
            <person name="Aquadro C.F."/>
            <person name="Ardell D.H."/>
            <person name="Arguello R."/>
            <person name="Artieri C.G."/>
            <person name="Barbash D.A."/>
            <person name="Barker D."/>
            <person name="Barsanti P."/>
            <person name="Batterham P."/>
            <person name="Batzoglou S."/>
            <person name="Begun D."/>
            <person name="Bhutkar A."/>
            <person name="Blanco E."/>
            <person name="Bosak S.A."/>
            <person name="Bradley R.K."/>
            <person name="Brand A.D."/>
            <person name="Brent M.R."/>
            <person name="Brooks A.N."/>
            <person name="Brown R.H."/>
            <person name="Butlin R.K."/>
            <person name="Caggese C."/>
            <person name="Calvi B.R."/>
            <person name="Bernardo de Carvalho A."/>
            <person name="Caspi A."/>
            <person name="Castrezana S."/>
            <person name="Celniker S.E."/>
            <person name="Chang J.L."/>
            <person name="Chapple C."/>
            <person name="Chatterji S."/>
            <person name="Chinwalla A."/>
            <person name="Civetta A."/>
            <person name="Clifton S.W."/>
            <person name="Comeron J.M."/>
            <person name="Costello J.C."/>
            <person name="Coyne J.A."/>
            <person name="Daub J."/>
            <person name="David R.G."/>
            <person name="Delcher A.L."/>
            <person name="Delehaunty K."/>
            <person name="Do C.B."/>
            <person name="Ebling H."/>
            <person name="Edwards K."/>
            <person name="Eickbush T."/>
            <person name="Evans J.D."/>
            <person name="Filipski A."/>
            <person name="Findeiss S."/>
            <person name="Freyhult E."/>
            <person name="Fulton L."/>
            <person name="Fulton R."/>
            <person name="Garcia A.C."/>
            <person name="Gardiner A."/>
            <person name="Garfield D.A."/>
            <person name="Garvin B.E."/>
            <person name="Gibson G."/>
            <person name="Gilbert D."/>
            <person name="Gnerre S."/>
            <person name="Godfrey J."/>
            <person name="Good R."/>
            <person name="Gotea V."/>
            <person name="Gravely B."/>
            <person name="Greenberg A.J."/>
            <person name="Griffiths-Jones S."/>
            <person name="Gross S."/>
            <person name="Guigo R."/>
            <person name="Gustafson E.A."/>
            <person name="Haerty W."/>
            <person name="Hahn M.W."/>
            <person name="Halligan D.L."/>
            <person name="Halpern A.L."/>
            <person name="Halter G.M."/>
            <person name="Han M.V."/>
            <person name="Heger A."/>
            <person name="Hillier L."/>
            <person name="Hinrichs A.S."/>
            <person name="Holmes I."/>
            <person name="Hoskins R.A."/>
            <person name="Hubisz M.J."/>
            <person name="Hultmark D."/>
            <person name="Huntley M.A."/>
            <person name="Jaffe D.B."/>
            <person name="Jagadeeshan S."/>
            <person name="Jeck W.R."/>
            <person name="Johnson J."/>
            <person name="Jones C.D."/>
            <person name="Jordan W.C."/>
            <person name="Karpen G.H."/>
            <person name="Kataoka E."/>
            <person name="Keightley P.D."/>
            <person name="Kheradpour P."/>
            <person name="Kirkness E.F."/>
            <person name="Koerich L.B."/>
            <person name="Kristiansen K."/>
            <person name="Kudrna D."/>
            <person name="Kulathinal R.J."/>
            <person name="Kumar S."/>
            <person name="Kwok R."/>
            <person name="Lander E."/>
            <person name="Langley C.H."/>
            <person name="Lapoint R."/>
            <person name="Lazzaro B.P."/>
            <person name="Lee S.J."/>
            <person name="Levesque L."/>
            <person name="Li R."/>
            <person name="Lin C.F."/>
            <person name="Lin M.F."/>
            <person name="Lindblad-Toh K."/>
            <person name="Llopart A."/>
            <person name="Long M."/>
            <person name="Low L."/>
            <person name="Lozovsky E."/>
            <person name="Lu J."/>
            <person name="Luo M."/>
            <person name="Machado C.A."/>
            <person name="Makalowski W."/>
            <person name="Marzo M."/>
            <person name="Matsuda M."/>
            <person name="Matzkin L."/>
            <person name="McAllister B."/>
            <person name="McBride C.S."/>
            <person name="McKernan B."/>
            <person name="McKernan K."/>
            <person name="Mendez-Lago M."/>
            <person name="Minx P."/>
            <person name="Mollenhauer M.U."/>
            <person name="Montooth K."/>
            <person name="Mount S.M."/>
            <person name="Mu X."/>
            <person name="Myers E."/>
            <person name="Negre B."/>
            <person name="Newfeld S."/>
            <person name="Nielsen R."/>
            <person name="Noor M.A."/>
            <person name="O'Grady P."/>
            <person name="Pachter L."/>
            <person name="Papaceit M."/>
            <person name="Parisi M.J."/>
            <person name="Parisi M."/>
            <person name="Parts L."/>
            <person name="Pedersen J.S."/>
            <person name="Pesole G."/>
            <person name="Phillippy A.M."/>
            <person name="Ponting C.P."/>
            <person name="Pop M."/>
            <person name="Porcelli D."/>
            <person name="Powell J.R."/>
            <person name="Prohaska S."/>
            <person name="Pruitt K."/>
            <person name="Puig M."/>
            <person name="Quesneville H."/>
            <person name="Ram K.R."/>
            <person name="Rand D."/>
            <person name="Rasmussen M.D."/>
            <person name="Reed L.K."/>
            <person name="Reenan R."/>
            <person name="Reily A."/>
            <person name="Remington K.A."/>
            <person name="Rieger T.T."/>
            <person name="Ritchie M.G."/>
            <person name="Robin C."/>
            <person name="Rogers Y.H."/>
            <person name="Rohde C."/>
            <person name="Rozas J."/>
            <person name="Rubenfield M.J."/>
            <person name="Ruiz A."/>
            <person name="Russo S."/>
            <person name="Salzberg S.L."/>
            <person name="Sanchez-Gracia A."/>
            <person name="Saranga D.J."/>
            <person name="Sato H."/>
            <person name="Schaeffer S.W."/>
            <person name="Schatz M.C."/>
            <person name="Schlenke T."/>
            <person name="Schwartz R."/>
            <person name="Segarra C."/>
            <person name="Singh R.S."/>
            <person name="Sirot L."/>
            <person name="Sirota M."/>
            <person name="Sisneros N.B."/>
            <person name="Smith C.D."/>
            <person name="Smith T.F."/>
            <person name="Spieth J."/>
            <person name="Stage D.E."/>
            <person name="Stark A."/>
            <person name="Stephan W."/>
            <person name="Strausberg R.L."/>
            <person name="Strempel S."/>
            <person name="Sturgill D."/>
            <person name="Sutton G."/>
            <person name="Sutton G.G."/>
            <person name="Tao W."/>
            <person name="Teichmann S."/>
            <person name="Tobari Y.N."/>
            <person name="Tomimura Y."/>
            <person name="Tsolas J.M."/>
            <person name="Valente V.L."/>
            <person name="Venter E."/>
            <person name="Venter J.C."/>
            <person name="Vicario S."/>
            <person name="Vieira F.G."/>
            <person name="Vilella A.J."/>
            <person name="Villasante A."/>
            <person name="Walenz B."/>
            <person name="Wang J."/>
            <person name="Wasserman M."/>
            <person name="Watts T."/>
            <person name="Wilson D."/>
            <person name="Wilson R.K."/>
            <person name="Wing R.A."/>
            <person name="Wolfner M.F."/>
            <person name="Wong A."/>
            <person name="Wong G.K."/>
            <person name="Wu C.I."/>
            <person name="Wu G."/>
            <person name="Yamamoto D."/>
            <person name="Yang H.P."/>
            <person name="Yang S.P."/>
            <person name="Yorke J.A."/>
            <person name="Yoshida K."/>
            <person name="Zdobnov E."/>
            <person name="Zhang P."/>
            <person name="Zhang Y."/>
            <person name="Zimin A.V."/>
            <person name="Baldwin J."/>
            <person name="Abdouelleil A."/>
            <person name="Abdulkadir J."/>
            <person name="Abebe A."/>
            <person name="Abera B."/>
            <person name="Abreu J."/>
            <person name="Acer S.C."/>
            <person name="Aftuck L."/>
            <person name="Alexander A."/>
            <person name="An P."/>
            <person name="Anderson E."/>
            <person name="Anderson S."/>
            <person name="Arachi H."/>
            <person name="Azer M."/>
            <person name="Bachantsang P."/>
            <person name="Barry A."/>
            <person name="Bayul T."/>
            <person name="Berlin A."/>
            <person name="Bessette D."/>
            <person name="Bloom T."/>
            <person name="Blye J."/>
            <person name="Boguslavskiy L."/>
            <person name="Bonnet C."/>
            <person name="Boukhgalter B."/>
            <person name="Bourzgui I."/>
            <person name="Brown A."/>
            <person name="Cahill P."/>
            <person name="Channer S."/>
            <person name="Cheshatsang Y."/>
            <person name="Chuda L."/>
            <person name="Citroen M."/>
            <person name="Collymore A."/>
            <person name="Cooke P."/>
            <person name="Costello M."/>
            <person name="D'Aco K."/>
            <person name="Daza R."/>
            <person name="De Haan G."/>
            <person name="DeGray S."/>
            <person name="DeMaso C."/>
            <person name="Dhargay N."/>
            <person name="Dooley K."/>
            <person name="Dooley E."/>
            <person name="Doricent M."/>
            <person name="Dorje P."/>
            <person name="Dorjee K."/>
            <person name="Dupes A."/>
            <person name="Elong R."/>
            <person name="Falk J."/>
            <person name="Farina A."/>
            <person name="Faro S."/>
            <person name="Ferguson D."/>
            <person name="Fisher S."/>
            <person name="Foley C.D."/>
            <person name="Franke A."/>
            <person name="Friedrich D."/>
            <person name="Gadbois L."/>
            <person name="Gearin G."/>
            <person name="Gearin C.R."/>
            <person name="Giannoukos G."/>
            <person name="Goode T."/>
            <person name="Graham J."/>
            <person name="Grandbois E."/>
            <person name="Grewal S."/>
            <person name="Gyaltsen K."/>
            <person name="Hafez N."/>
            <person name="Hagos B."/>
            <person name="Hall J."/>
            <person name="Henson C."/>
            <person name="Hollinger A."/>
            <person name="Honan T."/>
            <person name="Huard M.D."/>
            <person name="Hughes L."/>
            <person name="Hurhula B."/>
            <person name="Husby M.E."/>
            <person name="Kamat A."/>
            <person name="Kanga B."/>
            <person name="Kashin S."/>
            <person name="Khazanovich D."/>
            <person name="Kisner P."/>
            <person name="Lance K."/>
            <person name="Lara M."/>
            <person name="Lee W."/>
            <person name="Lennon N."/>
            <person name="Letendre F."/>
            <person name="LeVine R."/>
            <person name="Lipovsky A."/>
            <person name="Liu X."/>
            <person name="Liu J."/>
            <person name="Liu S."/>
            <person name="Lokyitsang T."/>
            <person name="Lokyitsang Y."/>
            <person name="Lubonja R."/>
            <person name="Lui A."/>
            <person name="MacDonald P."/>
            <person name="Magnisalis V."/>
            <person name="Maru K."/>
            <person name="Matthews C."/>
            <person name="McCusker W."/>
            <person name="McDonough S."/>
            <person name="Mehta T."/>
            <person name="Meldrim J."/>
            <person name="Meneus L."/>
            <person name="Mihai O."/>
            <person name="Mihalev A."/>
            <person name="Mihova T."/>
            <person name="Mittelman R."/>
            <person name="Mlenga V."/>
            <person name="Montmayeur A."/>
            <person name="Mulrain L."/>
            <person name="Navidi A."/>
            <person name="Naylor J."/>
            <person name="Negash T."/>
            <person name="Nguyen T."/>
            <person name="Nguyen N."/>
            <person name="Nicol R."/>
            <person name="Norbu C."/>
            <person name="Norbu N."/>
            <person name="Novod N."/>
            <person name="O'Neill B."/>
            <person name="Osman S."/>
            <person name="Markiewicz E."/>
            <person name="Oyono O.L."/>
            <person name="Patti C."/>
            <person name="Phunkhang P."/>
            <person name="Pierre F."/>
            <person name="Priest M."/>
            <person name="Raghuraman S."/>
            <person name="Rege F."/>
            <person name="Reyes R."/>
            <person name="Rise C."/>
            <person name="Rogov P."/>
            <person name="Ross K."/>
            <person name="Ryan E."/>
            <person name="Settipalli S."/>
            <person name="Shea T."/>
            <person name="Sherpa N."/>
            <person name="Shi L."/>
            <person name="Shih D."/>
            <person name="Sparrow T."/>
            <person name="Spaulding J."/>
            <person name="Stalker J."/>
            <person name="Stange-Thomann N."/>
            <person name="Stavropoulos S."/>
            <person name="Stone C."/>
            <person name="Strader C."/>
            <person name="Tesfaye S."/>
            <person name="Thomson T."/>
            <person name="Thoulutsang Y."/>
            <person name="Thoulutsang D."/>
            <person name="Topham K."/>
            <person name="Topping I."/>
            <person name="Tsamla T."/>
            <person name="Vassiliev H."/>
            <person name="Vo A."/>
            <person name="Wangchuk T."/>
            <person name="Wangdi T."/>
            <person name="Weiand M."/>
            <person name="Wilkinson J."/>
            <person name="Wilson A."/>
            <person name="Yadav S."/>
            <person name="Young G."/>
            <person name="Yu Q."/>
            <person name="Zembek L."/>
            <person name="Zhong D."/>
            <person name="Zimmer A."/>
            <person name="Zwirko Z."/>
            <person name="Jaffe D.B."/>
            <person name="Alvarez P."/>
            <person name="Brockman W."/>
            <person name="Butler J."/>
            <person name="Chin C."/>
            <person name="Gnerre S."/>
            <person name="Grabherr M."/>
            <person name="Kleber M."/>
            <person name="Mauceli E."/>
            <person name="MacCallum I."/>
        </authorList>
    </citation>
    <scope>NUCLEOTIDE SEQUENCE [LARGE SCALE GENOMIC DNA]</scope>
    <source>
        <strain evidence="3">Rob3c / Tucson 14021-0248.25</strain>
    </source>
</reference>
<name>B4I6U3_DROSE</name>
<organism evidence="3">
    <name type="scientific">Drosophila sechellia</name>
    <name type="common">Fruit fly</name>
    <dbReference type="NCBI Taxonomy" id="7238"/>
    <lineage>
        <taxon>Eukaryota</taxon>
        <taxon>Metazoa</taxon>
        <taxon>Ecdysozoa</taxon>
        <taxon>Arthropoda</taxon>
        <taxon>Hexapoda</taxon>
        <taxon>Insecta</taxon>
        <taxon>Pterygota</taxon>
        <taxon>Neoptera</taxon>
        <taxon>Endopterygota</taxon>
        <taxon>Diptera</taxon>
        <taxon>Brachycera</taxon>
        <taxon>Muscomorpha</taxon>
        <taxon>Ephydroidea</taxon>
        <taxon>Drosophilidae</taxon>
        <taxon>Drosophila</taxon>
        <taxon>Sophophora</taxon>
    </lineage>
</organism>
<protein>
    <submittedName>
        <fullName evidence="2">GM22800</fullName>
    </submittedName>
</protein>
<dbReference type="KEGG" id="dse:6614881"/>
<gene>
    <name evidence="2" type="primary">Dsec\GM22800</name>
    <name evidence="2" type="ORF">Dsec_GM22800</name>
</gene>
<dbReference type="OrthoDB" id="10052065at2759"/>
<dbReference type="Pfam" id="PF00567">
    <property type="entry name" value="TUDOR"/>
    <property type="match status" value="1"/>
</dbReference>
<dbReference type="SUPFAM" id="SSF63748">
    <property type="entry name" value="Tudor/PWWP/MBT"/>
    <property type="match status" value="1"/>
</dbReference>
<dbReference type="OMA" id="YCAYMID"/>
<evidence type="ECO:0000313" key="2">
    <source>
        <dbReference type="EMBL" id="EDW56041.1"/>
    </source>
</evidence>
<dbReference type="InterPro" id="IPR056482">
    <property type="entry name" value="Tudor_krimper_1st"/>
</dbReference>
<keyword evidence="3" id="KW-1185">Reference proteome</keyword>
<dbReference type="SMART" id="SM00333">
    <property type="entry name" value="TUDOR"/>
    <property type="match status" value="1"/>
</dbReference>
<dbReference type="Proteomes" id="UP000001292">
    <property type="component" value="Unassembled WGS sequence"/>
</dbReference>
<sequence>MEGGTSNLVVTQQSVETQTMSNCLLQPIRAVSKCVNSKERLNNLALNPRKSPLFPPLGGLLLSVVGTFYKIMDQIGEIPIGRILTGTVLLKSLSVFYVAINGRGSKLLKCLAEGQVHLQELEQLPNYGEIFAFYDEAKNRISRVAINAPDYPMGYCAYMIDDAKYTNLSGMERIFALPDNLKKLPALTIKCRLVNDVFITQNVRLRVLGSNGLELLVDDIRNTPRNQPQPLVVRGDGHGNMDANVRDVAKFVARYKRKGRERDSIVGVHVTRIVSYAEFYARFADDPAVPTWSKGVMKRGTGDFRVWDMVLAPYQGRYYRAKIVDIFRGRYRIYFVDFGVTEYTSKNNLTFCYEFEKIQHDLAFRFEILGTRRPYVNIPPYINILHGMEHLENTVLRKYIKVRIHNIMSSGVYVIHLMKGIHESHMIRLFDDYSSNWCN</sequence>
<dbReference type="HOGENOM" id="CLU_628940_0_0_1"/>
<dbReference type="AlphaFoldDB" id="B4I6U3"/>
<dbReference type="PhylomeDB" id="B4I6U3"/>
<dbReference type="Gene3D" id="2.30.30.140">
    <property type="match status" value="1"/>
</dbReference>
<evidence type="ECO:0000259" key="1">
    <source>
        <dbReference type="SMART" id="SM00333"/>
    </source>
</evidence>
<evidence type="ECO:0000313" key="3">
    <source>
        <dbReference type="Proteomes" id="UP000001292"/>
    </source>
</evidence>
<dbReference type="STRING" id="7238.B4I6U3"/>
<feature type="domain" description="Tudor" evidence="1">
    <location>
        <begin position="302"/>
        <end position="357"/>
    </location>
</feature>
<dbReference type="InterPro" id="IPR002999">
    <property type="entry name" value="Tudor"/>
</dbReference>
<dbReference type="CDD" id="cd20379">
    <property type="entry name" value="Tudor_dTUD-like"/>
    <property type="match status" value="1"/>
</dbReference>
<dbReference type="EMBL" id="CH480823">
    <property type="protein sequence ID" value="EDW56041.1"/>
    <property type="molecule type" value="Genomic_DNA"/>
</dbReference>